<gene>
    <name evidence="3" type="ORF">UFOVP170_56</name>
    <name evidence="2" type="ORF">UFOVP73_34</name>
</gene>
<evidence type="ECO:0000313" key="2">
    <source>
        <dbReference type="EMBL" id="CAB4126109.1"/>
    </source>
</evidence>
<protein>
    <submittedName>
        <fullName evidence="2">Uncharacterized protein</fullName>
    </submittedName>
</protein>
<dbReference type="EMBL" id="LR796192">
    <property type="protein sequence ID" value="CAB4126109.1"/>
    <property type="molecule type" value="Genomic_DNA"/>
</dbReference>
<dbReference type="EMBL" id="LR798218">
    <property type="protein sequence ID" value="CAB5195166.1"/>
    <property type="molecule type" value="Genomic_DNA"/>
</dbReference>
<feature type="region of interest" description="Disordered" evidence="1">
    <location>
        <begin position="74"/>
        <end position="94"/>
    </location>
</feature>
<sequence>MDGRTTPRVKRLMEMAARPGGVLSREVEPDAVRAVTEAGQRMVAAGWLTVERVTRWDSRFSCTPEAYRKWVGEPKPAHAPTLSKGGRRLGADGLPTTWSITSSIRSAAWWDKSARPGHPDYVEPRITSDTKVTLCKGFSGTPPHTNTYSRST</sequence>
<reference evidence="2" key="1">
    <citation type="submission" date="2020-04" db="EMBL/GenBank/DDBJ databases">
        <authorList>
            <person name="Chiriac C."/>
            <person name="Salcher M."/>
            <person name="Ghai R."/>
            <person name="Kavagutti S V."/>
        </authorList>
    </citation>
    <scope>NUCLEOTIDE SEQUENCE</scope>
</reference>
<accession>A0A6J5L278</accession>
<proteinExistence type="predicted"/>
<name>A0A6J5L278_9CAUD</name>
<organism evidence="2">
    <name type="scientific">uncultured Caudovirales phage</name>
    <dbReference type="NCBI Taxonomy" id="2100421"/>
    <lineage>
        <taxon>Viruses</taxon>
        <taxon>Duplodnaviria</taxon>
        <taxon>Heunggongvirae</taxon>
        <taxon>Uroviricota</taxon>
        <taxon>Caudoviricetes</taxon>
        <taxon>Peduoviridae</taxon>
        <taxon>Maltschvirus</taxon>
        <taxon>Maltschvirus maltsch</taxon>
    </lineage>
</organism>
<evidence type="ECO:0000313" key="3">
    <source>
        <dbReference type="EMBL" id="CAB5195166.1"/>
    </source>
</evidence>
<evidence type="ECO:0000256" key="1">
    <source>
        <dbReference type="SAM" id="MobiDB-lite"/>
    </source>
</evidence>